<gene>
    <name evidence="1" type="ORF">METZ01_LOCUS97488</name>
</gene>
<reference evidence="1" key="1">
    <citation type="submission" date="2018-05" db="EMBL/GenBank/DDBJ databases">
        <authorList>
            <person name="Lanie J.A."/>
            <person name="Ng W.-L."/>
            <person name="Kazmierczak K.M."/>
            <person name="Andrzejewski T.M."/>
            <person name="Davidsen T.M."/>
            <person name="Wayne K.J."/>
            <person name="Tettelin H."/>
            <person name="Glass J.I."/>
            <person name="Rusch D."/>
            <person name="Podicherti R."/>
            <person name="Tsui H.-C.T."/>
            <person name="Winkler M.E."/>
        </authorList>
    </citation>
    <scope>NUCLEOTIDE SEQUENCE</scope>
</reference>
<proteinExistence type="predicted"/>
<name>A0A381VWK1_9ZZZZ</name>
<organism evidence="1">
    <name type="scientific">marine metagenome</name>
    <dbReference type="NCBI Taxonomy" id="408172"/>
    <lineage>
        <taxon>unclassified sequences</taxon>
        <taxon>metagenomes</taxon>
        <taxon>ecological metagenomes</taxon>
    </lineage>
</organism>
<feature type="non-terminal residue" evidence="1">
    <location>
        <position position="1"/>
    </location>
</feature>
<protein>
    <submittedName>
        <fullName evidence="1">Uncharacterized protein</fullName>
    </submittedName>
</protein>
<accession>A0A381VWK1</accession>
<evidence type="ECO:0000313" key="1">
    <source>
        <dbReference type="EMBL" id="SVA44634.1"/>
    </source>
</evidence>
<dbReference type="AlphaFoldDB" id="A0A381VWK1"/>
<sequence>VRKPVDYDGPLIDSVYISWSIAGGGIPVISSEL</sequence>
<dbReference type="EMBL" id="UINC01009997">
    <property type="protein sequence ID" value="SVA44634.1"/>
    <property type="molecule type" value="Genomic_DNA"/>
</dbReference>